<evidence type="ECO:0000313" key="6">
    <source>
        <dbReference type="Proteomes" id="UP000010820"/>
    </source>
</evidence>
<dbReference type="PANTHER" id="PTHR44846">
    <property type="entry name" value="MANNOSYL-D-GLYCERATE TRANSPORT/METABOLISM SYSTEM REPRESSOR MNGR-RELATED"/>
    <property type="match status" value="1"/>
</dbReference>
<dbReference type="Pfam" id="PF00392">
    <property type="entry name" value="GntR"/>
    <property type="match status" value="1"/>
</dbReference>
<keyword evidence="1" id="KW-0805">Transcription regulation</keyword>
<organism evidence="5 6">
    <name type="scientific">Stutzerimonas stutzeri RCH2</name>
    <dbReference type="NCBI Taxonomy" id="644801"/>
    <lineage>
        <taxon>Bacteria</taxon>
        <taxon>Pseudomonadati</taxon>
        <taxon>Pseudomonadota</taxon>
        <taxon>Gammaproteobacteria</taxon>
        <taxon>Pseudomonadales</taxon>
        <taxon>Pseudomonadaceae</taxon>
        <taxon>Stutzerimonas</taxon>
    </lineage>
</organism>
<dbReference type="InterPro" id="IPR028978">
    <property type="entry name" value="Chorismate_lyase_/UTRA_dom_sf"/>
</dbReference>
<evidence type="ECO:0000256" key="1">
    <source>
        <dbReference type="ARBA" id="ARBA00023015"/>
    </source>
</evidence>
<proteinExistence type="predicted"/>
<dbReference type="AlphaFoldDB" id="L0GH06"/>
<dbReference type="InterPro" id="IPR000524">
    <property type="entry name" value="Tscrpt_reg_HTH_GntR"/>
</dbReference>
<name>L0GH06_STUST</name>
<dbReference type="InterPro" id="IPR036390">
    <property type="entry name" value="WH_DNA-bd_sf"/>
</dbReference>
<dbReference type="GO" id="GO:0003677">
    <property type="term" value="F:DNA binding"/>
    <property type="evidence" value="ECO:0007669"/>
    <property type="project" value="UniProtKB-KW"/>
</dbReference>
<dbReference type="EMBL" id="CP003071">
    <property type="protein sequence ID" value="AGA84710.1"/>
    <property type="molecule type" value="Genomic_DNA"/>
</dbReference>
<reference evidence="5 6" key="1">
    <citation type="submission" date="2011-10" db="EMBL/GenBank/DDBJ databases">
        <title>Complete sequence of chromosome of Pseudomonas stutzeri RCH2.</title>
        <authorList>
            <consortium name="US DOE Joint Genome Institute"/>
            <person name="Lucas S."/>
            <person name="Han J."/>
            <person name="Lapidus A."/>
            <person name="Cheng J.-F."/>
            <person name="Goodwin L."/>
            <person name="Pitluck S."/>
            <person name="Peters L."/>
            <person name="Ovchinnikova G."/>
            <person name="Zeytun A."/>
            <person name="Lu M."/>
            <person name="Detter J.C."/>
            <person name="Han C."/>
            <person name="Tapia R."/>
            <person name="Land M."/>
            <person name="Hauser L."/>
            <person name="Kyrpides N."/>
            <person name="Ivanova N."/>
            <person name="Pagani I."/>
            <person name="Chakraborty R."/>
            <person name="Arkin A."/>
            <person name="Dehal P."/>
            <person name="Wall J."/>
            <person name="Hazen T."/>
            <person name="Woyke T."/>
        </authorList>
    </citation>
    <scope>NUCLEOTIDE SEQUENCE [LARGE SCALE GENOMIC DNA]</scope>
    <source>
        <strain evidence="5 6">RCH2</strain>
    </source>
</reference>
<dbReference type="STRING" id="644801.Psest_0097"/>
<dbReference type="InterPro" id="IPR050679">
    <property type="entry name" value="Bact_HTH_transcr_reg"/>
</dbReference>
<dbReference type="InterPro" id="IPR036388">
    <property type="entry name" value="WH-like_DNA-bd_sf"/>
</dbReference>
<accession>L0GH06</accession>
<evidence type="ECO:0000313" key="5">
    <source>
        <dbReference type="EMBL" id="AGA84710.1"/>
    </source>
</evidence>
<dbReference type="SMART" id="SM00345">
    <property type="entry name" value="HTH_GNTR"/>
    <property type="match status" value="1"/>
</dbReference>
<dbReference type="eggNOG" id="COG2188">
    <property type="taxonomic scope" value="Bacteria"/>
</dbReference>
<dbReference type="SUPFAM" id="SSF64288">
    <property type="entry name" value="Chorismate lyase-like"/>
    <property type="match status" value="1"/>
</dbReference>
<dbReference type="Gene3D" id="3.40.1410.10">
    <property type="entry name" value="Chorismate lyase-like"/>
    <property type="match status" value="1"/>
</dbReference>
<dbReference type="PRINTS" id="PR00035">
    <property type="entry name" value="HTHGNTR"/>
</dbReference>
<feature type="domain" description="HTH gntR-type" evidence="4">
    <location>
        <begin position="16"/>
        <end position="82"/>
    </location>
</feature>
<dbReference type="SUPFAM" id="SSF46785">
    <property type="entry name" value="Winged helix' DNA-binding domain"/>
    <property type="match status" value="1"/>
</dbReference>
<dbReference type="PATRIC" id="fig|644801.3.peg.98"/>
<dbReference type="PROSITE" id="PS50949">
    <property type="entry name" value="HTH_GNTR"/>
    <property type="match status" value="1"/>
</dbReference>
<protein>
    <submittedName>
        <fullName evidence="5">Transcriptional regulator, GntR family</fullName>
    </submittedName>
</protein>
<dbReference type="GO" id="GO:0003700">
    <property type="term" value="F:DNA-binding transcription factor activity"/>
    <property type="evidence" value="ECO:0007669"/>
    <property type="project" value="InterPro"/>
</dbReference>
<sequence>MRLSKKTMQLSRQPSEPLYLELAQVLRGELRHYRIGDFLPGEMQLARRFAVNRHTLRRAVDELINEGRLLRRQGKGTQVLQRPLVYPLQADSAYSDALAALGVRTEARLLERRQLSASAEEARHLQLAEGAALIELSTLRLLDGEPVSLIRHRYCASHAELLADYQGGSLRRYLGERGLPLTRRFSLIGARLADRDEAAQLLMPLRMPLLSVFTLSCDASGRPLEIALSASRSDRFQYQVAT</sequence>
<dbReference type="Gene3D" id="1.10.10.10">
    <property type="entry name" value="Winged helix-like DNA-binding domain superfamily/Winged helix DNA-binding domain"/>
    <property type="match status" value="1"/>
</dbReference>
<evidence type="ECO:0000256" key="3">
    <source>
        <dbReference type="ARBA" id="ARBA00023163"/>
    </source>
</evidence>
<dbReference type="InterPro" id="IPR012702">
    <property type="entry name" value="CP_lyase_PhnF"/>
</dbReference>
<dbReference type="InterPro" id="IPR011663">
    <property type="entry name" value="UTRA"/>
</dbReference>
<gene>
    <name evidence="5" type="ORF">Psest_0097</name>
</gene>
<dbReference type="PANTHER" id="PTHR44846:SF16">
    <property type="entry name" value="TRANSCRIPTIONAL REGULATOR PHNF-RELATED"/>
    <property type="match status" value="1"/>
</dbReference>
<dbReference type="HOGENOM" id="CLU_063236_2_2_6"/>
<evidence type="ECO:0000256" key="2">
    <source>
        <dbReference type="ARBA" id="ARBA00023125"/>
    </source>
</evidence>
<dbReference type="Proteomes" id="UP000010820">
    <property type="component" value="Chromosome"/>
</dbReference>
<dbReference type="CDD" id="cd07377">
    <property type="entry name" value="WHTH_GntR"/>
    <property type="match status" value="1"/>
</dbReference>
<keyword evidence="3" id="KW-0804">Transcription</keyword>
<dbReference type="Pfam" id="PF07702">
    <property type="entry name" value="UTRA"/>
    <property type="match status" value="1"/>
</dbReference>
<evidence type="ECO:0000259" key="4">
    <source>
        <dbReference type="PROSITE" id="PS50949"/>
    </source>
</evidence>
<keyword evidence="2" id="KW-0238">DNA-binding</keyword>
<dbReference type="KEGG" id="psh:Psest_0097"/>
<dbReference type="SMART" id="SM00866">
    <property type="entry name" value="UTRA"/>
    <property type="match status" value="1"/>
</dbReference>
<dbReference type="NCBIfam" id="TIGR02325">
    <property type="entry name" value="C_P_lyase_phnF"/>
    <property type="match status" value="1"/>
</dbReference>